<sequence>MKKILFISEFDLNAQSSGCLHFFDIYTNAKLFADCTFLKVSNIYRHTNAFIDGEKVSVPKGRPLQCIQENYIYYNFTTSTYYDHEYNYPTDLERSIIINQIKFISSVDSKIIQKWILEKGYEKVVIFAHEPYSIFLANSLISKGLTLVPIVMDLPEMRVSLLNISKQTTKIINDSFMDLIKNAHAVLCASDSGIEILSIFTNKSKLFTAYSTFRRKFNQRLAKKIDIKARVKIALAGQVYAKDSLHKFLYEINEYTKSSELNIQFDLYGDSKAQQTFLAILKPINIDKKLKIGIFDYLPHNELQKRFEENYHIGYVPYPTDASLVNTVKYSFPSKFVSYIEAGLIPIYHGPRNSSVYRLLDQFDLTGLAIVSDESTSSFANLVNFIQNMPSESYIEMSKKFNQENLSVSLKAAFQ</sequence>
<evidence type="ECO:0000313" key="1">
    <source>
        <dbReference type="EMBL" id="MBZ1351031.1"/>
    </source>
</evidence>
<name>A0A953ND45_9BURK</name>
<dbReference type="Proteomes" id="UP000739565">
    <property type="component" value="Unassembled WGS sequence"/>
</dbReference>
<reference evidence="1" key="1">
    <citation type="submission" date="2021-07" db="EMBL/GenBank/DDBJ databases">
        <title>New genus and species of the family Alcaligenaceae.</title>
        <authorList>
            <person name="Hahn M.W."/>
        </authorList>
    </citation>
    <scope>NUCLEOTIDE SEQUENCE</scope>
    <source>
        <strain evidence="1">LF4-65</strain>
    </source>
</reference>
<accession>A0A953ND45</accession>
<protein>
    <recommendedName>
        <fullName evidence="3">Glycosyltransferase</fullName>
    </recommendedName>
</protein>
<dbReference type="AlphaFoldDB" id="A0A953ND45"/>
<organism evidence="1 2">
    <name type="scientific">Zwartia hollandica</name>
    <dbReference type="NCBI Taxonomy" id="324606"/>
    <lineage>
        <taxon>Bacteria</taxon>
        <taxon>Pseudomonadati</taxon>
        <taxon>Pseudomonadota</taxon>
        <taxon>Betaproteobacteria</taxon>
        <taxon>Burkholderiales</taxon>
        <taxon>Alcaligenaceae</taxon>
        <taxon>Zwartia</taxon>
    </lineage>
</organism>
<gene>
    <name evidence="1" type="ORF">KZZ10_10275</name>
</gene>
<evidence type="ECO:0008006" key="3">
    <source>
        <dbReference type="Google" id="ProtNLM"/>
    </source>
</evidence>
<dbReference type="RefSeq" id="WP_259661432.1">
    <property type="nucleotide sequence ID" value="NZ_JAHXRI010000007.1"/>
</dbReference>
<dbReference type="Gene3D" id="3.40.50.2000">
    <property type="entry name" value="Glycogen Phosphorylase B"/>
    <property type="match status" value="1"/>
</dbReference>
<comment type="caution">
    <text evidence="1">The sequence shown here is derived from an EMBL/GenBank/DDBJ whole genome shotgun (WGS) entry which is preliminary data.</text>
</comment>
<proteinExistence type="predicted"/>
<keyword evidence="2" id="KW-1185">Reference proteome</keyword>
<evidence type="ECO:0000313" key="2">
    <source>
        <dbReference type="Proteomes" id="UP000739565"/>
    </source>
</evidence>
<dbReference type="EMBL" id="JAHXRI010000007">
    <property type="protein sequence ID" value="MBZ1351031.1"/>
    <property type="molecule type" value="Genomic_DNA"/>
</dbReference>